<organism evidence="2 3">
    <name type="scientific">Jannaschia pohangensis</name>
    <dbReference type="NCBI Taxonomy" id="390807"/>
    <lineage>
        <taxon>Bacteria</taxon>
        <taxon>Pseudomonadati</taxon>
        <taxon>Pseudomonadota</taxon>
        <taxon>Alphaproteobacteria</taxon>
        <taxon>Rhodobacterales</taxon>
        <taxon>Roseobacteraceae</taxon>
        <taxon>Jannaschia</taxon>
    </lineage>
</organism>
<proteinExistence type="predicted"/>
<dbReference type="Pfam" id="PF20056">
    <property type="entry name" value="DUF6455"/>
    <property type="match status" value="1"/>
</dbReference>
<name>A0A1I3M204_9RHOB</name>
<dbReference type="InterPro" id="IPR045601">
    <property type="entry name" value="DUF6455"/>
</dbReference>
<evidence type="ECO:0000313" key="2">
    <source>
        <dbReference type="EMBL" id="SFI91032.1"/>
    </source>
</evidence>
<dbReference type="OrthoDB" id="7689275at2"/>
<sequence length="93" mass="10660">MTNRPHPLGDVRLHLNLMRDMAKATGTDTETAFSEGRLHHAEWADALTRCRNCRSAEACRHWLDEYEALPRVIPEACENHAFFTDIQAAQLTR</sequence>
<gene>
    <name evidence="2" type="ORF">SAMN04488095_1706</name>
</gene>
<evidence type="ECO:0000313" key="3">
    <source>
        <dbReference type="Proteomes" id="UP000199110"/>
    </source>
</evidence>
<dbReference type="AlphaFoldDB" id="A0A1I3M204"/>
<protein>
    <recommendedName>
        <fullName evidence="1">DUF6455 domain-containing protein</fullName>
    </recommendedName>
</protein>
<accession>A0A1I3M204</accession>
<feature type="domain" description="DUF6455" evidence="1">
    <location>
        <begin position="7"/>
        <end position="88"/>
    </location>
</feature>
<evidence type="ECO:0000259" key="1">
    <source>
        <dbReference type="Pfam" id="PF20056"/>
    </source>
</evidence>
<reference evidence="2 3" key="1">
    <citation type="submission" date="2016-10" db="EMBL/GenBank/DDBJ databases">
        <authorList>
            <person name="de Groot N.N."/>
        </authorList>
    </citation>
    <scope>NUCLEOTIDE SEQUENCE [LARGE SCALE GENOMIC DNA]</scope>
    <source>
        <strain evidence="2 3">DSM 19073</strain>
    </source>
</reference>
<dbReference type="EMBL" id="FORA01000002">
    <property type="protein sequence ID" value="SFI91032.1"/>
    <property type="molecule type" value="Genomic_DNA"/>
</dbReference>
<keyword evidence="3" id="KW-1185">Reference proteome</keyword>
<dbReference type="Proteomes" id="UP000199110">
    <property type="component" value="Unassembled WGS sequence"/>
</dbReference>
<dbReference type="RefSeq" id="WP_092779269.1">
    <property type="nucleotide sequence ID" value="NZ_FORA01000002.1"/>
</dbReference>
<dbReference type="STRING" id="390807.SAMN04488095_1706"/>